<dbReference type="EMBL" id="MU277187">
    <property type="protein sequence ID" value="KAI0068942.1"/>
    <property type="molecule type" value="Genomic_DNA"/>
</dbReference>
<protein>
    <submittedName>
        <fullName evidence="1">Uncharacterized protein</fullName>
    </submittedName>
</protein>
<keyword evidence="2" id="KW-1185">Reference proteome</keyword>
<evidence type="ECO:0000313" key="2">
    <source>
        <dbReference type="Proteomes" id="UP000814140"/>
    </source>
</evidence>
<evidence type="ECO:0000313" key="1">
    <source>
        <dbReference type="EMBL" id="KAI0068942.1"/>
    </source>
</evidence>
<gene>
    <name evidence="1" type="ORF">BV25DRAFT_1817865</name>
</gene>
<dbReference type="Proteomes" id="UP000814140">
    <property type="component" value="Unassembled WGS sequence"/>
</dbReference>
<reference evidence="1" key="1">
    <citation type="submission" date="2021-03" db="EMBL/GenBank/DDBJ databases">
        <authorList>
            <consortium name="DOE Joint Genome Institute"/>
            <person name="Ahrendt S."/>
            <person name="Looney B.P."/>
            <person name="Miyauchi S."/>
            <person name="Morin E."/>
            <person name="Drula E."/>
            <person name="Courty P.E."/>
            <person name="Chicoki N."/>
            <person name="Fauchery L."/>
            <person name="Kohler A."/>
            <person name="Kuo A."/>
            <person name="Labutti K."/>
            <person name="Pangilinan J."/>
            <person name="Lipzen A."/>
            <person name="Riley R."/>
            <person name="Andreopoulos W."/>
            <person name="He G."/>
            <person name="Johnson J."/>
            <person name="Barry K.W."/>
            <person name="Grigoriev I.V."/>
            <person name="Nagy L."/>
            <person name="Hibbett D."/>
            <person name="Henrissat B."/>
            <person name="Matheny P.B."/>
            <person name="Labbe J."/>
            <person name="Martin F."/>
        </authorList>
    </citation>
    <scope>NUCLEOTIDE SEQUENCE</scope>
    <source>
        <strain evidence="1">HHB10654</strain>
    </source>
</reference>
<organism evidence="1 2">
    <name type="scientific">Artomyces pyxidatus</name>
    <dbReference type="NCBI Taxonomy" id="48021"/>
    <lineage>
        <taxon>Eukaryota</taxon>
        <taxon>Fungi</taxon>
        <taxon>Dikarya</taxon>
        <taxon>Basidiomycota</taxon>
        <taxon>Agaricomycotina</taxon>
        <taxon>Agaricomycetes</taxon>
        <taxon>Russulales</taxon>
        <taxon>Auriscalpiaceae</taxon>
        <taxon>Artomyces</taxon>
    </lineage>
</organism>
<name>A0ACB8TKI2_9AGAM</name>
<proteinExistence type="predicted"/>
<comment type="caution">
    <text evidence="1">The sequence shown here is derived from an EMBL/GenBank/DDBJ whole genome shotgun (WGS) entry which is preliminary data.</text>
</comment>
<reference evidence="1" key="2">
    <citation type="journal article" date="2022" name="New Phytol.">
        <title>Evolutionary transition to the ectomycorrhizal habit in the genomes of a hyperdiverse lineage of mushroom-forming fungi.</title>
        <authorList>
            <person name="Looney B."/>
            <person name="Miyauchi S."/>
            <person name="Morin E."/>
            <person name="Drula E."/>
            <person name="Courty P.E."/>
            <person name="Kohler A."/>
            <person name="Kuo A."/>
            <person name="LaButti K."/>
            <person name="Pangilinan J."/>
            <person name="Lipzen A."/>
            <person name="Riley R."/>
            <person name="Andreopoulos W."/>
            <person name="He G."/>
            <person name="Johnson J."/>
            <person name="Nolan M."/>
            <person name="Tritt A."/>
            <person name="Barry K.W."/>
            <person name="Grigoriev I.V."/>
            <person name="Nagy L.G."/>
            <person name="Hibbett D."/>
            <person name="Henrissat B."/>
            <person name="Matheny P.B."/>
            <person name="Labbe J."/>
            <person name="Martin F.M."/>
        </authorList>
    </citation>
    <scope>NUCLEOTIDE SEQUENCE</scope>
    <source>
        <strain evidence="1">HHB10654</strain>
    </source>
</reference>
<accession>A0ACB8TKI2</accession>
<sequence length="604" mass="66466">MLWLSLHTLSRRTSSAADRLLKAEEQRKYVRELWIFLGSVIAALAFVRLCNIILSLTRTHKPSPSSPKPMEVEKGSFEPTENGAQRRISWRRLPIALATAFRTVAFRWTIPIGPRSVMSISELTFIIGYIVATFLWLLADTRDLTAMFYEDRAAHFASSNLALVVALAGKNNIISFVTGIGHEKLNVLHRAAARTCLIFLWLHAATHASMGLPEVFDFTHVWMRWGVVGLTSFTLATVLSIRPIRQSAFEFFLISHIILIAIFLIAGVLHTRAVKFDNYIWPALVIWALDRLLRLLRVVWNSRIWRGFGHSDSKASVELLSEDTVRLTLRRSFNWKPGQHAYVILPTVSTLPTEAHPFTIASIPNSVDGTLGAGEKDLVFIIRGRSGFTSRLRDYAIQKGSHTVPALVDGPYGCPPDLTSFSTCVLIAGGSGVSYTLPLLMEAVRTSNLNRSTTRRVVFVWSVRDAGHLTWISKLLGEAISAAPPSLTIEPRIYVTGARLPVQDIPSVAYAGSSNPSLESPIKEKPELPSYNAFKITHGRPSIRRLLQDEIASAAGPVSVDVAGPSAIAQSVRSALRSSAGPLDVLKGAPSVTLHVETFGMVKG</sequence>